<feature type="compositionally biased region" description="Low complexity" evidence="1">
    <location>
        <begin position="7"/>
        <end position="18"/>
    </location>
</feature>
<dbReference type="AlphaFoldDB" id="S9TFB8"/>
<feature type="compositionally biased region" description="Polar residues" evidence="1">
    <location>
        <begin position="59"/>
        <end position="82"/>
    </location>
</feature>
<proteinExistence type="predicted"/>
<organism evidence="2 3">
    <name type="scientific">Strigomonas culicis</name>
    <dbReference type="NCBI Taxonomy" id="28005"/>
    <lineage>
        <taxon>Eukaryota</taxon>
        <taxon>Discoba</taxon>
        <taxon>Euglenozoa</taxon>
        <taxon>Kinetoplastea</taxon>
        <taxon>Metakinetoplastina</taxon>
        <taxon>Trypanosomatida</taxon>
        <taxon>Trypanosomatidae</taxon>
        <taxon>Strigomonadinae</taxon>
        <taxon>Strigomonas</taxon>
    </lineage>
</organism>
<feature type="region of interest" description="Disordered" evidence="1">
    <location>
        <begin position="1"/>
        <end position="109"/>
    </location>
</feature>
<gene>
    <name evidence="2" type="ORF">STCU_11904</name>
</gene>
<dbReference type="Proteomes" id="UP000015354">
    <property type="component" value="Unassembled WGS sequence"/>
</dbReference>
<dbReference type="EMBL" id="ATMH01011933">
    <property type="protein sequence ID" value="EPY15594.1"/>
    <property type="molecule type" value="Genomic_DNA"/>
</dbReference>
<comment type="caution">
    <text evidence="2">The sequence shown here is derived from an EMBL/GenBank/DDBJ whole genome shotgun (WGS) entry which is preliminary data.</text>
</comment>
<evidence type="ECO:0000313" key="3">
    <source>
        <dbReference type="Proteomes" id="UP000015354"/>
    </source>
</evidence>
<feature type="compositionally biased region" description="Low complexity" evidence="1">
    <location>
        <begin position="86"/>
        <end position="100"/>
    </location>
</feature>
<reference evidence="2 3" key="1">
    <citation type="journal article" date="2013" name="PLoS ONE">
        <title>Predicting the Proteins of Angomonas deanei, Strigomonas culicis and Their Respective Endosymbionts Reveals New Aspects of the Trypanosomatidae Family.</title>
        <authorList>
            <person name="Motta M.C."/>
            <person name="Martins A.C."/>
            <person name="de Souza S.S."/>
            <person name="Catta-Preta C.M."/>
            <person name="Silva R."/>
            <person name="Klein C.C."/>
            <person name="de Almeida L.G."/>
            <person name="de Lima Cunha O."/>
            <person name="Ciapina L.P."/>
            <person name="Brocchi M."/>
            <person name="Colabardini A.C."/>
            <person name="de Araujo Lima B."/>
            <person name="Machado C.R."/>
            <person name="de Almeida Soares C.M."/>
            <person name="Probst C.M."/>
            <person name="de Menezes C.B."/>
            <person name="Thompson C.E."/>
            <person name="Bartholomeu D.C."/>
            <person name="Gradia D.F."/>
            <person name="Pavoni D.P."/>
            <person name="Grisard E.C."/>
            <person name="Fantinatti-Garboggini F."/>
            <person name="Marchini F.K."/>
            <person name="Rodrigues-Luiz G.F."/>
            <person name="Wagner G."/>
            <person name="Goldman G.H."/>
            <person name="Fietto J.L."/>
            <person name="Elias M.C."/>
            <person name="Goldman M.H."/>
            <person name="Sagot M.F."/>
            <person name="Pereira M."/>
            <person name="Stoco P.H."/>
            <person name="de Mendonca-Neto R.P."/>
            <person name="Teixeira S.M."/>
            <person name="Maciel T.E."/>
            <person name="de Oliveira Mendes T.A."/>
            <person name="Urmenyi T.P."/>
            <person name="de Souza W."/>
            <person name="Schenkman S."/>
            <person name="de Vasconcelos A.T."/>
        </authorList>
    </citation>
    <scope>NUCLEOTIDE SEQUENCE [LARGE SCALE GENOMIC DNA]</scope>
</reference>
<evidence type="ECO:0000313" key="2">
    <source>
        <dbReference type="EMBL" id="EPY15594.1"/>
    </source>
</evidence>
<keyword evidence="3" id="KW-1185">Reference proteome</keyword>
<name>S9TFB8_9TRYP</name>
<evidence type="ECO:0000256" key="1">
    <source>
        <dbReference type="SAM" id="MobiDB-lite"/>
    </source>
</evidence>
<sequence>MKLNGGAAAVARPSSARPASRKGSTTALLPNAKEKEVRRGSLRSNGTSAHPMHLLDAQGTPSLSQQRAMVGTTLPQRPSVTANAYAPISSARSHSPSMRSGTNTRSRPQISYNVKDDTTTMKGTSTTVVFRSRSPQETHAPLLPEETRRVLQRGDNFVSERFSTTTYQPNRTVDVNREGW</sequence>
<accession>S9TFB8</accession>
<protein>
    <submittedName>
        <fullName evidence="2">Uncharacterized protein</fullName>
    </submittedName>
</protein>